<gene>
    <name evidence="1" type="ORF">RHMOL_Rhmol09G0167000</name>
</gene>
<comment type="caution">
    <text evidence="1">The sequence shown here is derived from an EMBL/GenBank/DDBJ whole genome shotgun (WGS) entry which is preliminary data.</text>
</comment>
<organism evidence="1 2">
    <name type="scientific">Rhododendron molle</name>
    <name type="common">Chinese azalea</name>
    <name type="synonym">Azalea mollis</name>
    <dbReference type="NCBI Taxonomy" id="49168"/>
    <lineage>
        <taxon>Eukaryota</taxon>
        <taxon>Viridiplantae</taxon>
        <taxon>Streptophyta</taxon>
        <taxon>Embryophyta</taxon>
        <taxon>Tracheophyta</taxon>
        <taxon>Spermatophyta</taxon>
        <taxon>Magnoliopsida</taxon>
        <taxon>eudicotyledons</taxon>
        <taxon>Gunneridae</taxon>
        <taxon>Pentapetalae</taxon>
        <taxon>asterids</taxon>
        <taxon>Ericales</taxon>
        <taxon>Ericaceae</taxon>
        <taxon>Ericoideae</taxon>
        <taxon>Rhodoreae</taxon>
        <taxon>Rhododendron</taxon>
    </lineage>
</organism>
<protein>
    <submittedName>
        <fullName evidence="1">Uncharacterized protein</fullName>
    </submittedName>
</protein>
<accession>A0ACC0MDY2</accession>
<dbReference type="EMBL" id="CM046396">
    <property type="protein sequence ID" value="KAI8539246.1"/>
    <property type="molecule type" value="Genomic_DNA"/>
</dbReference>
<name>A0ACC0MDY2_RHOML</name>
<reference evidence="1" key="1">
    <citation type="submission" date="2022-02" db="EMBL/GenBank/DDBJ databases">
        <title>Plant Genome Project.</title>
        <authorList>
            <person name="Zhang R.-G."/>
        </authorList>
    </citation>
    <scope>NUCLEOTIDE SEQUENCE</scope>
    <source>
        <strain evidence="1">AT1</strain>
    </source>
</reference>
<dbReference type="Proteomes" id="UP001062846">
    <property type="component" value="Chromosome 9"/>
</dbReference>
<evidence type="ECO:0000313" key="1">
    <source>
        <dbReference type="EMBL" id="KAI8539246.1"/>
    </source>
</evidence>
<keyword evidence="2" id="KW-1185">Reference proteome</keyword>
<proteinExistence type="predicted"/>
<evidence type="ECO:0000313" key="2">
    <source>
        <dbReference type="Proteomes" id="UP001062846"/>
    </source>
</evidence>
<sequence>MRAWHHVAGAHSALKNFSINELKHLFECNCLLKKNQAKRDQNEPSLCWPACK</sequence>